<comment type="caution">
    <text evidence="6">The sequence shown here is derived from an EMBL/GenBank/DDBJ whole genome shotgun (WGS) entry which is preliminary data.</text>
</comment>
<dbReference type="GO" id="GO:0020037">
    <property type="term" value="F:heme binding"/>
    <property type="evidence" value="ECO:0007669"/>
    <property type="project" value="InterPro"/>
</dbReference>
<dbReference type="GO" id="GO:0046872">
    <property type="term" value="F:metal ion binding"/>
    <property type="evidence" value="ECO:0007669"/>
    <property type="project" value="UniProtKB-KW"/>
</dbReference>
<dbReference type="PANTHER" id="PTHR33751">
    <property type="entry name" value="CBB3-TYPE CYTOCHROME C OXIDASE SUBUNIT FIXP"/>
    <property type="match status" value="1"/>
</dbReference>
<keyword evidence="3 4" id="KW-0408">Iron</keyword>
<dbReference type="InterPro" id="IPR009056">
    <property type="entry name" value="Cyt_c-like_dom"/>
</dbReference>
<evidence type="ECO:0000256" key="2">
    <source>
        <dbReference type="ARBA" id="ARBA00022723"/>
    </source>
</evidence>
<reference evidence="6 7" key="1">
    <citation type="submission" date="2016-12" db="EMBL/GenBank/DDBJ databases">
        <title>Study of bacterial adaptation to deep sea.</title>
        <authorList>
            <person name="Song J."/>
            <person name="Yoshizawa S."/>
            <person name="Kogure K."/>
        </authorList>
    </citation>
    <scope>NUCLEOTIDE SEQUENCE [LARGE SCALE GENOMIC DNA]</scope>
    <source>
        <strain evidence="6 7">SAORIC-165</strain>
    </source>
</reference>
<evidence type="ECO:0000313" key="6">
    <source>
        <dbReference type="EMBL" id="PQJ29564.1"/>
    </source>
</evidence>
<dbReference type="RefSeq" id="WP_105044065.1">
    <property type="nucleotide sequence ID" value="NZ_MQWA01000001.1"/>
</dbReference>
<dbReference type="SUPFAM" id="SSF46626">
    <property type="entry name" value="Cytochrome c"/>
    <property type="match status" value="2"/>
</dbReference>
<dbReference type="GO" id="GO:0009055">
    <property type="term" value="F:electron transfer activity"/>
    <property type="evidence" value="ECO:0007669"/>
    <property type="project" value="InterPro"/>
</dbReference>
<protein>
    <recommendedName>
        <fullName evidence="5">Cytochrome c domain-containing protein</fullName>
    </recommendedName>
</protein>
<sequence length="197" mass="21838">MKSHTLLISLGLGFLILTVLGFFFQWQEIPTTRQGLGTLQTKNVFQTTCATCHGEKGEGIQELMTPSIASLPRWYLEEQIQKFRNGQRGNHPKDLNGQKMRAAISALSADEINEALDYIKILPVLSHASTLLGDAERGYQLYYDNCMACHRFNGHGEVASSEAHHSMVCKTGICLSSSRNLKKVSVAIIPMMIAALR</sequence>
<dbReference type="Pfam" id="PF00034">
    <property type="entry name" value="Cytochrom_C"/>
    <property type="match status" value="1"/>
</dbReference>
<dbReference type="Proteomes" id="UP000239907">
    <property type="component" value="Unassembled WGS sequence"/>
</dbReference>
<keyword evidence="1 4" id="KW-0349">Heme</keyword>
<dbReference type="PANTHER" id="PTHR33751:SF1">
    <property type="entry name" value="CBB3-TYPE CYTOCHROME C OXIDASE SUBUNIT FIXP"/>
    <property type="match status" value="1"/>
</dbReference>
<evidence type="ECO:0000259" key="5">
    <source>
        <dbReference type="PROSITE" id="PS51007"/>
    </source>
</evidence>
<proteinExistence type="predicted"/>
<evidence type="ECO:0000256" key="4">
    <source>
        <dbReference type="PROSITE-ProRule" id="PRU00433"/>
    </source>
</evidence>
<dbReference type="EMBL" id="MQWA01000001">
    <property type="protein sequence ID" value="PQJ29564.1"/>
    <property type="molecule type" value="Genomic_DNA"/>
</dbReference>
<feature type="domain" description="Cytochrome c" evidence="5">
    <location>
        <begin position="36"/>
        <end position="123"/>
    </location>
</feature>
<keyword evidence="7" id="KW-1185">Reference proteome</keyword>
<feature type="domain" description="Cytochrome c" evidence="5">
    <location>
        <begin position="133"/>
        <end position="197"/>
    </location>
</feature>
<organism evidence="6 7">
    <name type="scientific">Rubritalea profundi</name>
    <dbReference type="NCBI Taxonomy" id="1658618"/>
    <lineage>
        <taxon>Bacteria</taxon>
        <taxon>Pseudomonadati</taxon>
        <taxon>Verrucomicrobiota</taxon>
        <taxon>Verrucomicrobiia</taxon>
        <taxon>Verrucomicrobiales</taxon>
        <taxon>Rubritaleaceae</taxon>
        <taxon>Rubritalea</taxon>
    </lineage>
</organism>
<name>A0A2S7U586_9BACT</name>
<keyword evidence="2 4" id="KW-0479">Metal-binding</keyword>
<evidence type="ECO:0000256" key="1">
    <source>
        <dbReference type="ARBA" id="ARBA00022617"/>
    </source>
</evidence>
<evidence type="ECO:0000256" key="3">
    <source>
        <dbReference type="ARBA" id="ARBA00023004"/>
    </source>
</evidence>
<dbReference type="InterPro" id="IPR036909">
    <property type="entry name" value="Cyt_c-like_dom_sf"/>
</dbReference>
<dbReference type="Gene3D" id="1.10.760.10">
    <property type="entry name" value="Cytochrome c-like domain"/>
    <property type="match status" value="2"/>
</dbReference>
<dbReference type="OrthoDB" id="9773456at2"/>
<gene>
    <name evidence="6" type="ORF">BSZ32_14400</name>
</gene>
<accession>A0A2S7U586</accession>
<dbReference type="InterPro" id="IPR050597">
    <property type="entry name" value="Cytochrome_c_Oxidase_Subunit"/>
</dbReference>
<dbReference type="PROSITE" id="PS51007">
    <property type="entry name" value="CYTC"/>
    <property type="match status" value="2"/>
</dbReference>
<evidence type="ECO:0000313" key="7">
    <source>
        <dbReference type="Proteomes" id="UP000239907"/>
    </source>
</evidence>
<dbReference type="AlphaFoldDB" id="A0A2S7U586"/>